<reference evidence="2 3" key="1">
    <citation type="submission" date="2018-10" db="EMBL/GenBank/DDBJ databases">
        <title>Genomic Encyclopedia of Archaeal and Bacterial Type Strains, Phase II (KMG-II): from individual species to whole genera.</title>
        <authorList>
            <person name="Goeker M."/>
        </authorList>
    </citation>
    <scope>NUCLEOTIDE SEQUENCE [LARGE SCALE GENOMIC DNA]</scope>
    <source>
        <strain evidence="2 3">DSM 45657</strain>
    </source>
</reference>
<gene>
    <name evidence="2" type="ORF">CLV68_3422</name>
</gene>
<keyword evidence="3" id="KW-1185">Reference proteome</keyword>
<accession>A0A421B3I4</accession>
<protein>
    <submittedName>
        <fullName evidence="2">Uncharacterized protein</fullName>
    </submittedName>
</protein>
<evidence type="ECO:0000313" key="3">
    <source>
        <dbReference type="Proteomes" id="UP000282454"/>
    </source>
</evidence>
<organism evidence="2 3">
    <name type="scientific">Actinokineospora cianjurensis</name>
    <dbReference type="NCBI Taxonomy" id="585224"/>
    <lineage>
        <taxon>Bacteria</taxon>
        <taxon>Bacillati</taxon>
        <taxon>Actinomycetota</taxon>
        <taxon>Actinomycetes</taxon>
        <taxon>Pseudonocardiales</taxon>
        <taxon>Pseudonocardiaceae</taxon>
        <taxon>Actinokineospora</taxon>
    </lineage>
</organism>
<feature type="compositionally biased region" description="Pro residues" evidence="1">
    <location>
        <begin position="63"/>
        <end position="72"/>
    </location>
</feature>
<comment type="caution">
    <text evidence="2">The sequence shown here is derived from an EMBL/GenBank/DDBJ whole genome shotgun (WGS) entry which is preliminary data.</text>
</comment>
<dbReference type="EMBL" id="RCDD01000002">
    <property type="protein sequence ID" value="RLK58941.1"/>
    <property type="molecule type" value="Genomic_DNA"/>
</dbReference>
<feature type="region of interest" description="Disordered" evidence="1">
    <location>
        <begin position="1"/>
        <end position="40"/>
    </location>
</feature>
<evidence type="ECO:0000313" key="2">
    <source>
        <dbReference type="EMBL" id="RLK58941.1"/>
    </source>
</evidence>
<feature type="region of interest" description="Disordered" evidence="1">
    <location>
        <begin position="55"/>
        <end position="82"/>
    </location>
</feature>
<name>A0A421B3I4_9PSEU</name>
<dbReference type="AlphaFoldDB" id="A0A421B3I4"/>
<dbReference type="Proteomes" id="UP000282454">
    <property type="component" value="Unassembled WGS sequence"/>
</dbReference>
<evidence type="ECO:0000256" key="1">
    <source>
        <dbReference type="SAM" id="MobiDB-lite"/>
    </source>
</evidence>
<sequence length="82" mass="8666">MSGDRRLITRTNQRSRTVARAEEDGKGYPVMGVPQQEGGGSLEEKGIVLDVSHPMGLSEPVTASPPPVPTAPQEPQAPSEDS</sequence>
<proteinExistence type="predicted"/>
<feature type="compositionally biased region" description="Low complexity" evidence="1">
    <location>
        <begin position="73"/>
        <end position="82"/>
    </location>
</feature>